<organism evidence="3 4">
    <name type="scientific">Parthenolecanium corni</name>
    <dbReference type="NCBI Taxonomy" id="536013"/>
    <lineage>
        <taxon>Eukaryota</taxon>
        <taxon>Metazoa</taxon>
        <taxon>Ecdysozoa</taxon>
        <taxon>Arthropoda</taxon>
        <taxon>Hexapoda</taxon>
        <taxon>Insecta</taxon>
        <taxon>Pterygota</taxon>
        <taxon>Neoptera</taxon>
        <taxon>Paraneoptera</taxon>
        <taxon>Hemiptera</taxon>
        <taxon>Sternorrhyncha</taxon>
        <taxon>Coccoidea</taxon>
        <taxon>Coccidae</taxon>
        <taxon>Parthenolecanium</taxon>
    </lineage>
</organism>
<feature type="region of interest" description="Disordered" evidence="1">
    <location>
        <begin position="166"/>
        <end position="197"/>
    </location>
</feature>
<feature type="domain" description="Ig-like" evidence="2">
    <location>
        <begin position="20"/>
        <end position="60"/>
    </location>
</feature>
<reference evidence="3 4" key="1">
    <citation type="submission" date="2024-03" db="EMBL/GenBank/DDBJ databases">
        <title>Adaptation during the transition from Ophiocordyceps entomopathogen to insect associate is accompanied by gene loss and intensified selection.</title>
        <authorList>
            <person name="Ward C.M."/>
            <person name="Onetto C.A."/>
            <person name="Borneman A.R."/>
        </authorList>
    </citation>
    <scope>NUCLEOTIDE SEQUENCE [LARGE SCALE GENOMIC DNA]</scope>
    <source>
        <strain evidence="3">AWRI1</strain>
        <tissue evidence="3">Single Adult Female</tissue>
    </source>
</reference>
<dbReference type="PROSITE" id="PS50835">
    <property type="entry name" value="IG_LIKE"/>
    <property type="match status" value="1"/>
</dbReference>
<comment type="caution">
    <text evidence="3">The sequence shown here is derived from an EMBL/GenBank/DDBJ whole genome shotgun (WGS) entry which is preliminary data.</text>
</comment>
<dbReference type="InterPro" id="IPR007110">
    <property type="entry name" value="Ig-like_dom"/>
</dbReference>
<dbReference type="Gene3D" id="2.60.40.10">
    <property type="entry name" value="Immunoglobulins"/>
    <property type="match status" value="1"/>
</dbReference>
<dbReference type="InterPro" id="IPR036179">
    <property type="entry name" value="Ig-like_dom_sf"/>
</dbReference>
<name>A0AAN9Y739_9HEMI</name>
<evidence type="ECO:0000256" key="1">
    <source>
        <dbReference type="SAM" id="MobiDB-lite"/>
    </source>
</evidence>
<dbReference type="SUPFAM" id="SSF48726">
    <property type="entry name" value="Immunoglobulin"/>
    <property type="match status" value="1"/>
</dbReference>
<evidence type="ECO:0000313" key="3">
    <source>
        <dbReference type="EMBL" id="KAK7600979.1"/>
    </source>
</evidence>
<keyword evidence="4" id="KW-1185">Reference proteome</keyword>
<feature type="compositionally biased region" description="Basic and acidic residues" evidence="1">
    <location>
        <begin position="168"/>
        <end position="185"/>
    </location>
</feature>
<protein>
    <recommendedName>
        <fullName evidence="2">Ig-like domain-containing protein</fullName>
    </recommendedName>
</protein>
<dbReference type="InterPro" id="IPR013783">
    <property type="entry name" value="Ig-like_fold"/>
</dbReference>
<feature type="compositionally biased region" description="Polar residues" evidence="1">
    <location>
        <begin position="186"/>
        <end position="197"/>
    </location>
</feature>
<gene>
    <name evidence="3" type="ORF">V9T40_008420</name>
</gene>
<dbReference type="InterPro" id="IPR013098">
    <property type="entry name" value="Ig_I-set"/>
</dbReference>
<sequence length="246" mass="27945">MVIFNGNFFQLGYLNVTIPPDILNDDIGFSDGHQAQEGGTIYLRCRATGEPEPEVSWKREDGKPIVIRSDKQIGNVTCEHTGSGEADNDENVWYSDLDRLEFTPPETSTKPFIIEYQPKVTNELPKIHKHHAKVTKSPQHKTSKHFVPLLNNDIMAEATSTSVSLYGKNDKNRKSQSIADDKDATRSMTPPNNGENKVKTCTENFEIVRIYDSRSVWRDAYAARRKYGYEFLVLCILSDSIMNNRN</sequence>
<dbReference type="Proteomes" id="UP001367676">
    <property type="component" value="Unassembled WGS sequence"/>
</dbReference>
<dbReference type="Pfam" id="PF07679">
    <property type="entry name" value="I-set"/>
    <property type="match status" value="1"/>
</dbReference>
<dbReference type="EMBL" id="JBBCAQ010000010">
    <property type="protein sequence ID" value="KAK7600979.1"/>
    <property type="molecule type" value="Genomic_DNA"/>
</dbReference>
<proteinExistence type="predicted"/>
<dbReference type="AlphaFoldDB" id="A0AAN9Y739"/>
<accession>A0AAN9Y739</accession>
<evidence type="ECO:0000313" key="4">
    <source>
        <dbReference type="Proteomes" id="UP001367676"/>
    </source>
</evidence>
<evidence type="ECO:0000259" key="2">
    <source>
        <dbReference type="PROSITE" id="PS50835"/>
    </source>
</evidence>